<protein>
    <submittedName>
        <fullName evidence="1">Uncharacterized protein</fullName>
    </submittedName>
</protein>
<accession>M5FZ08</accession>
<evidence type="ECO:0000313" key="1">
    <source>
        <dbReference type="EMBL" id="EJU03281.1"/>
    </source>
</evidence>
<dbReference type="EMBL" id="JH795860">
    <property type="protein sequence ID" value="EJU03281.1"/>
    <property type="molecule type" value="Genomic_DNA"/>
</dbReference>
<proteinExistence type="predicted"/>
<sequence>MAHYASYFGSVEWGVGLDQAFSHRSNEQQQQQISNNNVKTDLAFLSDSYAAMRSAQCGSQIITSSNTSPISLDVPSLSLADIMDPSFLSGLDSTSLEMTSDGINPDLLASFNPYLSTDWSSEQPQTVVPSQLWRSSSPTYVQPSSFDLASNALAAALPGNDLA</sequence>
<dbReference type="AlphaFoldDB" id="M5FZ08"/>
<dbReference type="HOGENOM" id="CLU_1631004_0_0_1"/>
<keyword evidence="2" id="KW-1185">Reference proteome</keyword>
<dbReference type="GeneID" id="63685075"/>
<dbReference type="Proteomes" id="UP000030653">
    <property type="component" value="Unassembled WGS sequence"/>
</dbReference>
<name>M5FZ08_DACPD</name>
<feature type="non-terminal residue" evidence="1">
    <location>
        <position position="1"/>
    </location>
</feature>
<gene>
    <name evidence="1" type="ORF">DACRYDRAFT_115483</name>
</gene>
<reference evidence="1 2" key="1">
    <citation type="journal article" date="2012" name="Science">
        <title>The Paleozoic origin of enzymatic lignin decomposition reconstructed from 31 fungal genomes.</title>
        <authorList>
            <person name="Floudas D."/>
            <person name="Binder M."/>
            <person name="Riley R."/>
            <person name="Barry K."/>
            <person name="Blanchette R.A."/>
            <person name="Henrissat B."/>
            <person name="Martinez A.T."/>
            <person name="Otillar R."/>
            <person name="Spatafora J.W."/>
            <person name="Yadav J.S."/>
            <person name="Aerts A."/>
            <person name="Benoit I."/>
            <person name="Boyd A."/>
            <person name="Carlson A."/>
            <person name="Copeland A."/>
            <person name="Coutinho P.M."/>
            <person name="de Vries R.P."/>
            <person name="Ferreira P."/>
            <person name="Findley K."/>
            <person name="Foster B."/>
            <person name="Gaskell J."/>
            <person name="Glotzer D."/>
            <person name="Gorecki P."/>
            <person name="Heitman J."/>
            <person name="Hesse C."/>
            <person name="Hori C."/>
            <person name="Igarashi K."/>
            <person name="Jurgens J.A."/>
            <person name="Kallen N."/>
            <person name="Kersten P."/>
            <person name="Kohler A."/>
            <person name="Kuees U."/>
            <person name="Kumar T.K.A."/>
            <person name="Kuo A."/>
            <person name="LaButti K."/>
            <person name="Larrondo L.F."/>
            <person name="Lindquist E."/>
            <person name="Ling A."/>
            <person name="Lombard V."/>
            <person name="Lucas S."/>
            <person name="Lundell T."/>
            <person name="Martin R."/>
            <person name="McLaughlin D.J."/>
            <person name="Morgenstern I."/>
            <person name="Morin E."/>
            <person name="Murat C."/>
            <person name="Nagy L.G."/>
            <person name="Nolan M."/>
            <person name="Ohm R.A."/>
            <person name="Patyshakuliyeva A."/>
            <person name="Rokas A."/>
            <person name="Ruiz-Duenas F.J."/>
            <person name="Sabat G."/>
            <person name="Salamov A."/>
            <person name="Samejima M."/>
            <person name="Schmutz J."/>
            <person name="Slot J.C."/>
            <person name="St John F."/>
            <person name="Stenlid J."/>
            <person name="Sun H."/>
            <person name="Sun S."/>
            <person name="Syed K."/>
            <person name="Tsang A."/>
            <person name="Wiebenga A."/>
            <person name="Young D."/>
            <person name="Pisabarro A."/>
            <person name="Eastwood D.C."/>
            <person name="Martin F."/>
            <person name="Cullen D."/>
            <person name="Grigoriev I.V."/>
            <person name="Hibbett D.S."/>
        </authorList>
    </citation>
    <scope>NUCLEOTIDE SEQUENCE [LARGE SCALE GENOMIC DNA]</scope>
    <source>
        <strain evidence="1 2">DJM-731 SS1</strain>
    </source>
</reference>
<evidence type="ECO:0000313" key="2">
    <source>
        <dbReference type="Proteomes" id="UP000030653"/>
    </source>
</evidence>
<organism evidence="1 2">
    <name type="scientific">Dacryopinax primogenitus (strain DJM 731)</name>
    <name type="common">Brown rot fungus</name>
    <dbReference type="NCBI Taxonomy" id="1858805"/>
    <lineage>
        <taxon>Eukaryota</taxon>
        <taxon>Fungi</taxon>
        <taxon>Dikarya</taxon>
        <taxon>Basidiomycota</taxon>
        <taxon>Agaricomycotina</taxon>
        <taxon>Dacrymycetes</taxon>
        <taxon>Dacrymycetales</taxon>
        <taxon>Dacrymycetaceae</taxon>
        <taxon>Dacryopinax</taxon>
    </lineage>
</organism>
<dbReference type="RefSeq" id="XP_040630175.1">
    <property type="nucleotide sequence ID" value="XM_040770013.1"/>
</dbReference>